<dbReference type="InterPro" id="IPR047167">
    <property type="entry name" value="NFE2-like"/>
</dbReference>
<dbReference type="InterPro" id="IPR004826">
    <property type="entry name" value="bZIP_Maf"/>
</dbReference>
<sequence length="901" mass="100831">AILLSLLRVDRRSSFGYDYDVPAIGVGIDDIQGWDRSHSLVRRDIQIHPKNLDSVLLNYEQQVFDDLNSLGRYNRINSLQDVTAYLLNIDENNDNNGTDSENNNQVYDRTENISRTSEGDLASGVDVGDVDIKLEPEDSEQNDPFSGGLFGAEGFFLQEEEESHNFYFLDSLAAVDVKEESQPSDELTQEDMELIEVLWKQDVDMGFTLETLQMQPESGPLTKPGSDPDPKANTSLSELLSEPLDKLPELDDLDGLPYAVDEETGEYVLKEDINVTSLSVDEPPSALLHQPDFSLEQAFQLVCLDESCIELGSSAEPKAEAGNKEAKPDPEDGTVPDVVEDLDLFAEMIQTPQYHGHARPFQGRMPYVRTMSMEQRWQDLANLLSLPDPSHPYHHFHPSGPYTGGPSYSADRSVLLHNATLAPPMGDITNSTPYQPLGGGSNLGNAVATSMNLTNSSEPIGGEHQNVNFKIENPHDMMYYQNGTTEMNHTTDGFLSSILNDEDLQLMDMAMNEGMYTMRMLEGTGGGATGHSQPHERGTDSDSAVSSMGSERVPSLSSDNEWMETNSDSGHTPADHYATDYHGKLRWCDYSYSGRQHAAEGGANSHRISQPSVAQKKHHMYGKRYFQEQVATSSSNSSVVVGSPGPCTPTAKFDYGTSDGAFSALHHAEPKASPEMKYSCSVEFSRHLHSGVRAPVEHVLHNHTYHLPPDQTGAMQRPITRDKQKGRRSDEEPMTRDEKRARALNVPIPVPDIINLPMDEFNERLSKYDLSETQLSLIRDIRRRGKNKVAAQNCRKRKLDQIMSLADEVKQMRDRKHRLVRERDFLVAETQRMKNKYTQLYRHIFQALRDSEGNPYSPYEWSLQQSADGSVLLVPRNNTSSSLVDSEPRPKHKEPDPSRKP</sequence>
<dbReference type="Gene3D" id="1.10.880.10">
    <property type="entry name" value="Transcription factor, Skn-1-like, DNA-binding domain"/>
    <property type="match status" value="1"/>
</dbReference>
<dbReference type="SUPFAM" id="SSF47454">
    <property type="entry name" value="A DNA-binding domain in eukaryotic transcription factors"/>
    <property type="match status" value="1"/>
</dbReference>
<name>A0A1B6GPJ1_9HEMI</name>
<evidence type="ECO:0000256" key="5">
    <source>
        <dbReference type="ARBA" id="ARBA00023242"/>
    </source>
</evidence>
<dbReference type="PANTHER" id="PTHR24411:SF55">
    <property type="entry name" value="SEGMENTATION PROTEIN CAP'N'COLLAR"/>
    <property type="match status" value="1"/>
</dbReference>
<evidence type="ECO:0000256" key="1">
    <source>
        <dbReference type="ARBA" id="ARBA00023015"/>
    </source>
</evidence>
<dbReference type="SUPFAM" id="SSF57959">
    <property type="entry name" value="Leucine zipper domain"/>
    <property type="match status" value="1"/>
</dbReference>
<reference evidence="9" key="1">
    <citation type="submission" date="2015-11" db="EMBL/GenBank/DDBJ databases">
        <title>De novo transcriptome assembly of four potential Pierce s Disease insect vectors from Arizona vineyards.</title>
        <authorList>
            <person name="Tassone E.E."/>
        </authorList>
    </citation>
    <scope>NUCLEOTIDE SEQUENCE</scope>
</reference>
<evidence type="ECO:0000256" key="7">
    <source>
        <dbReference type="SAM" id="MobiDB-lite"/>
    </source>
</evidence>
<evidence type="ECO:0000256" key="2">
    <source>
        <dbReference type="ARBA" id="ARBA00023125"/>
    </source>
</evidence>
<evidence type="ECO:0000256" key="4">
    <source>
        <dbReference type="ARBA" id="ARBA00023163"/>
    </source>
</evidence>
<feature type="non-terminal residue" evidence="9">
    <location>
        <position position="1"/>
    </location>
</feature>
<gene>
    <name evidence="9" type="ORF">g.27235</name>
</gene>
<protein>
    <recommendedName>
        <fullName evidence="8">BZIP domain-containing protein</fullName>
    </recommendedName>
</protein>
<feature type="compositionally biased region" description="Basic and acidic residues" evidence="7">
    <location>
        <begin position="886"/>
        <end position="901"/>
    </location>
</feature>
<feature type="compositionally biased region" description="Polar residues" evidence="7">
    <location>
        <begin position="541"/>
        <end position="570"/>
    </location>
</feature>
<proteinExistence type="predicted"/>
<dbReference type="PROSITE" id="PS50217">
    <property type="entry name" value="BZIP"/>
    <property type="match status" value="1"/>
</dbReference>
<feature type="region of interest" description="Disordered" evidence="7">
    <location>
        <begin position="875"/>
        <end position="901"/>
    </location>
</feature>
<dbReference type="GO" id="GO:0000978">
    <property type="term" value="F:RNA polymerase II cis-regulatory region sequence-specific DNA binding"/>
    <property type="evidence" value="ECO:0007669"/>
    <property type="project" value="InterPro"/>
</dbReference>
<dbReference type="GO" id="GO:0000981">
    <property type="term" value="F:DNA-binding transcription factor activity, RNA polymerase II-specific"/>
    <property type="evidence" value="ECO:0007669"/>
    <property type="project" value="TreeGrafter"/>
</dbReference>
<feature type="compositionally biased region" description="Basic and acidic residues" evidence="7">
    <location>
        <begin position="317"/>
        <end position="330"/>
    </location>
</feature>
<dbReference type="AlphaFoldDB" id="A0A1B6GPJ1"/>
<keyword evidence="1" id="KW-0805">Transcription regulation</keyword>
<evidence type="ECO:0000313" key="9">
    <source>
        <dbReference type="EMBL" id="JAS64273.1"/>
    </source>
</evidence>
<dbReference type="EMBL" id="GECZ01005496">
    <property type="protein sequence ID" value="JAS64273.1"/>
    <property type="molecule type" value="Transcribed_RNA"/>
</dbReference>
<feature type="coiled-coil region" evidence="6">
    <location>
        <begin position="795"/>
        <end position="829"/>
    </location>
</feature>
<dbReference type="CDD" id="cd14698">
    <property type="entry name" value="bZIP_CNC"/>
    <property type="match status" value="1"/>
</dbReference>
<dbReference type="InterPro" id="IPR008917">
    <property type="entry name" value="TF_DNA-bd_sf"/>
</dbReference>
<evidence type="ECO:0000256" key="3">
    <source>
        <dbReference type="ARBA" id="ARBA00023159"/>
    </source>
</evidence>
<keyword evidence="3" id="KW-0010">Activator</keyword>
<feature type="domain" description="BZIP" evidence="8">
    <location>
        <begin position="777"/>
        <end position="840"/>
    </location>
</feature>
<evidence type="ECO:0000259" key="8">
    <source>
        <dbReference type="PROSITE" id="PS50217"/>
    </source>
</evidence>
<organism evidence="9">
    <name type="scientific">Cuerna arida</name>
    <dbReference type="NCBI Taxonomy" id="1464854"/>
    <lineage>
        <taxon>Eukaryota</taxon>
        <taxon>Metazoa</taxon>
        <taxon>Ecdysozoa</taxon>
        <taxon>Arthropoda</taxon>
        <taxon>Hexapoda</taxon>
        <taxon>Insecta</taxon>
        <taxon>Pterygota</taxon>
        <taxon>Neoptera</taxon>
        <taxon>Paraneoptera</taxon>
        <taxon>Hemiptera</taxon>
        <taxon>Auchenorrhyncha</taxon>
        <taxon>Membracoidea</taxon>
        <taxon>Cicadellidae</taxon>
        <taxon>Cicadellinae</taxon>
        <taxon>Proconiini</taxon>
        <taxon>Cuerna</taxon>
    </lineage>
</organism>
<feature type="region of interest" description="Disordered" evidence="7">
    <location>
        <begin position="522"/>
        <end position="575"/>
    </location>
</feature>
<keyword evidence="5" id="KW-0539">Nucleus</keyword>
<keyword evidence="6" id="KW-0175">Coiled coil</keyword>
<dbReference type="FunFam" id="1.10.880.10:FF:000004">
    <property type="entry name" value="Nuclear factor, erythroid 2"/>
    <property type="match status" value="1"/>
</dbReference>
<dbReference type="InterPro" id="IPR046347">
    <property type="entry name" value="bZIP_sf"/>
</dbReference>
<dbReference type="SMART" id="SM00338">
    <property type="entry name" value="BRLZ"/>
    <property type="match status" value="1"/>
</dbReference>
<dbReference type="Pfam" id="PF03131">
    <property type="entry name" value="bZIP_Maf"/>
    <property type="match status" value="1"/>
</dbReference>
<dbReference type="PROSITE" id="PS00036">
    <property type="entry name" value="BZIP_BASIC"/>
    <property type="match status" value="1"/>
</dbReference>
<dbReference type="InterPro" id="IPR004827">
    <property type="entry name" value="bZIP"/>
</dbReference>
<feature type="region of interest" description="Disordered" evidence="7">
    <location>
        <begin position="215"/>
        <end position="235"/>
    </location>
</feature>
<accession>A0A1B6GPJ1</accession>
<feature type="compositionally biased region" description="Basic and acidic residues" evidence="7">
    <location>
        <begin position="719"/>
        <end position="738"/>
    </location>
</feature>
<keyword evidence="2" id="KW-0238">DNA-binding</keyword>
<feature type="region of interest" description="Disordered" evidence="7">
    <location>
        <begin position="706"/>
        <end position="738"/>
    </location>
</feature>
<keyword evidence="4" id="KW-0804">Transcription</keyword>
<dbReference type="PANTHER" id="PTHR24411">
    <property type="entry name" value="NUCLEAR FACTOR ERYTHROID 2-RELATED FACTOR"/>
    <property type="match status" value="1"/>
</dbReference>
<evidence type="ECO:0000256" key="6">
    <source>
        <dbReference type="SAM" id="Coils"/>
    </source>
</evidence>
<feature type="region of interest" description="Disordered" evidence="7">
    <location>
        <begin position="315"/>
        <end position="335"/>
    </location>
</feature>
<dbReference type="GO" id="GO:0005634">
    <property type="term" value="C:nucleus"/>
    <property type="evidence" value="ECO:0007669"/>
    <property type="project" value="UniProtKB-ARBA"/>
</dbReference>